<dbReference type="AlphaFoldDB" id="A0AAT9HZA2"/>
<protein>
    <recommendedName>
        <fullName evidence="2">ATP-binding protein</fullName>
    </recommendedName>
</protein>
<evidence type="ECO:0000313" key="1">
    <source>
        <dbReference type="EMBL" id="BFO22422.1"/>
    </source>
</evidence>
<gene>
    <name evidence="1" type="ORF">SHKM778_88100</name>
</gene>
<reference evidence="1" key="2">
    <citation type="submission" date="2024-07" db="EMBL/GenBank/DDBJ databases">
        <title>Streptomyces haneummycinica sp. nov., a new antibiotic-producing actinobacterium isolated from marine sediment.</title>
        <authorList>
            <person name="Uemura M."/>
            <person name="Hamada M."/>
            <person name="Hirano S."/>
            <person name="Kobayashi K."/>
            <person name="Ohshiro T."/>
            <person name="Kobayashi T."/>
            <person name="Terahara T."/>
        </authorList>
    </citation>
    <scope>NUCLEOTIDE SEQUENCE</scope>
    <source>
        <strain evidence="1">KM77-8</strain>
    </source>
</reference>
<organism evidence="1">
    <name type="scientific">Streptomyces haneummycinicus</name>
    <dbReference type="NCBI Taxonomy" id="3074435"/>
    <lineage>
        <taxon>Bacteria</taxon>
        <taxon>Bacillati</taxon>
        <taxon>Actinomycetota</taxon>
        <taxon>Actinomycetes</taxon>
        <taxon>Kitasatosporales</taxon>
        <taxon>Streptomycetaceae</taxon>
        <taxon>Streptomyces</taxon>
    </lineage>
</organism>
<proteinExistence type="predicted"/>
<sequence length="93" mass="10206">MQSSPPAPEPSPGITLTFLRLDLLAVPEAVPELRRAVRAWLDAPCADVQLCVTELVSNVIRHVGSGLRYRSVWPARVRTSASRSTTPTRTRCP</sequence>
<dbReference type="InterPro" id="IPR036890">
    <property type="entry name" value="HATPase_C_sf"/>
</dbReference>
<name>A0AAT9HZA2_9ACTN</name>
<dbReference type="Gene3D" id="3.30.565.10">
    <property type="entry name" value="Histidine kinase-like ATPase, C-terminal domain"/>
    <property type="match status" value="1"/>
</dbReference>
<evidence type="ECO:0008006" key="2">
    <source>
        <dbReference type="Google" id="ProtNLM"/>
    </source>
</evidence>
<reference evidence="1" key="1">
    <citation type="submission" date="2024-06" db="EMBL/GenBank/DDBJ databases">
        <authorList>
            <consortium name="consrtm"/>
            <person name="Uemura M."/>
            <person name="Terahara T."/>
        </authorList>
    </citation>
    <scope>NUCLEOTIDE SEQUENCE</scope>
    <source>
        <strain evidence="1">KM77-8</strain>
    </source>
</reference>
<accession>A0AAT9HZA2</accession>
<dbReference type="EMBL" id="AP035768">
    <property type="protein sequence ID" value="BFO22422.1"/>
    <property type="molecule type" value="Genomic_DNA"/>
</dbReference>